<organism evidence="1 2">
    <name type="scientific">Gardnerella vaginalis 1400E</name>
    <dbReference type="NCBI Taxonomy" id="698956"/>
    <lineage>
        <taxon>Bacteria</taxon>
        <taxon>Bacillati</taxon>
        <taxon>Actinomycetota</taxon>
        <taxon>Actinomycetes</taxon>
        <taxon>Bifidobacteriales</taxon>
        <taxon>Bifidobacteriaceae</taxon>
        <taxon>Gardnerella</taxon>
    </lineage>
</organism>
<protein>
    <submittedName>
        <fullName evidence="1">Uncharacterized protein</fullName>
    </submittedName>
</protein>
<name>I4LZ38_GARVA</name>
<evidence type="ECO:0000313" key="1">
    <source>
        <dbReference type="EMBL" id="EIK82228.1"/>
    </source>
</evidence>
<gene>
    <name evidence="1" type="ORF">CGSMWGv1400E_00050</name>
</gene>
<sequence>MRCCHIFACIDAAIVDAWYYRWLANATRHILGQYAIFLCGGCGYGSDGRIEG</sequence>
<comment type="caution">
    <text evidence="1">The sequence shown here is derived from an EMBL/GenBank/DDBJ whole genome shotgun (WGS) entry which is preliminary data.</text>
</comment>
<reference evidence="1 2" key="1">
    <citation type="journal article" date="2012" name="J. Bacteriol.">
        <title>Comparative Genomic Analyses of 17 Clinical Isolates of Gardnerella vaginalis Provide Evidence of Multiple Genetically Isolated Clades Consistent with Subspeciation into Genovars.</title>
        <authorList>
            <person name="Ahmed A."/>
            <person name="Earl J."/>
            <person name="Retchless A."/>
            <person name="Hillier S."/>
            <person name="Rabe L."/>
            <person name="Cherpes T."/>
            <person name="Powell E."/>
            <person name="Janto B."/>
            <person name="Eutsey R."/>
            <person name="Hiller N.L."/>
            <person name="Boissy R."/>
            <person name="Dahlgreen M."/>
            <person name="Hall B."/>
            <person name="Costerton J."/>
            <person name="Post J.C."/>
            <person name="Hu F."/>
            <person name="Ehrlich G."/>
        </authorList>
    </citation>
    <scope>NUCLEOTIDE SEQUENCE [LARGE SCALE GENOMIC DNA]</scope>
    <source>
        <strain evidence="1 2">1400E</strain>
    </source>
</reference>
<dbReference type="EMBL" id="ADER01000001">
    <property type="protein sequence ID" value="EIK82228.1"/>
    <property type="molecule type" value="Genomic_DNA"/>
</dbReference>
<dbReference type="AlphaFoldDB" id="I4LZ38"/>
<dbReference type="Proteomes" id="UP000004884">
    <property type="component" value="Unassembled WGS sequence"/>
</dbReference>
<accession>I4LZ38</accession>
<proteinExistence type="predicted"/>
<evidence type="ECO:0000313" key="2">
    <source>
        <dbReference type="Proteomes" id="UP000004884"/>
    </source>
</evidence>